<feature type="region of interest" description="Disordered" evidence="1">
    <location>
        <begin position="1"/>
        <end position="37"/>
    </location>
</feature>
<feature type="non-terminal residue" evidence="2">
    <location>
        <position position="1"/>
    </location>
</feature>
<accession>A0ABN7VNW0</accession>
<organism evidence="2 3">
    <name type="scientific">Gigaspora margarita</name>
    <dbReference type="NCBI Taxonomy" id="4874"/>
    <lineage>
        <taxon>Eukaryota</taxon>
        <taxon>Fungi</taxon>
        <taxon>Fungi incertae sedis</taxon>
        <taxon>Mucoromycota</taxon>
        <taxon>Glomeromycotina</taxon>
        <taxon>Glomeromycetes</taxon>
        <taxon>Diversisporales</taxon>
        <taxon>Gigasporaceae</taxon>
        <taxon>Gigaspora</taxon>
    </lineage>
</organism>
<keyword evidence="3" id="KW-1185">Reference proteome</keyword>
<name>A0ABN7VNW0_GIGMA</name>
<feature type="compositionally biased region" description="Basic and acidic residues" evidence="1">
    <location>
        <begin position="1"/>
        <end position="26"/>
    </location>
</feature>
<dbReference type="Proteomes" id="UP000789901">
    <property type="component" value="Unassembled WGS sequence"/>
</dbReference>
<proteinExistence type="predicted"/>
<reference evidence="2 3" key="1">
    <citation type="submission" date="2021-06" db="EMBL/GenBank/DDBJ databases">
        <authorList>
            <person name="Kallberg Y."/>
            <person name="Tangrot J."/>
            <person name="Rosling A."/>
        </authorList>
    </citation>
    <scope>NUCLEOTIDE SEQUENCE [LARGE SCALE GENOMIC DNA]</scope>
    <source>
        <strain evidence="2 3">120-4 pot B 10/14</strain>
    </source>
</reference>
<comment type="caution">
    <text evidence="2">The sequence shown here is derived from an EMBL/GenBank/DDBJ whole genome shotgun (WGS) entry which is preliminary data.</text>
</comment>
<evidence type="ECO:0000313" key="3">
    <source>
        <dbReference type="Proteomes" id="UP000789901"/>
    </source>
</evidence>
<sequence length="88" mass="10301">TLTNKEIADTRKTDQASNYKQDDMQTDKPTTNKKTSYNRKMKTSLETSELPEKEMIAKPSDLLKNKLALLYRKEKVIKKLQPELDRNK</sequence>
<evidence type="ECO:0000256" key="1">
    <source>
        <dbReference type="SAM" id="MobiDB-lite"/>
    </source>
</evidence>
<evidence type="ECO:0000313" key="2">
    <source>
        <dbReference type="EMBL" id="CAG8789545.1"/>
    </source>
</evidence>
<protein>
    <submittedName>
        <fullName evidence="2">7434_t:CDS:1</fullName>
    </submittedName>
</protein>
<dbReference type="EMBL" id="CAJVQB010019000">
    <property type="protein sequence ID" value="CAG8789545.1"/>
    <property type="molecule type" value="Genomic_DNA"/>
</dbReference>
<gene>
    <name evidence="2" type="ORF">GMARGA_LOCUS21018</name>
</gene>